<feature type="compositionally biased region" description="Low complexity" evidence="1">
    <location>
        <begin position="29"/>
        <end position="45"/>
    </location>
</feature>
<sequence>MLRYSPKRSQSHRERAPEISRQRNRPRNRSSSPLLRLIRYPSSSPRKTDQSSVEPILSQAEALRIIENVSARPVALAIPAKENLSFPLPKSWRITPVPDSSPQRDPSPLLSSRQHSLVNLYGRRDEANPSSKVSATRGIASPPVSVYSAHDDPFRISPRLVQVPFAAPPSKSVLLSSSSTPAVRVNVPPTQAESFPTTASSTLHGPPNIRTSFSAQSHSLVSGSPVVKLRQSGPSEESLVVLSGHSTSLSRSTSSGLAPQTTSRSSGKRTQGVEDLNPLSVLGFVDRETNENDASPSFTTQSLHTNYVVFITYKSTQEASHTAPEHPPKLP</sequence>
<accession>A0A9P6AK12</accession>
<comment type="caution">
    <text evidence="2">The sequence shown here is derived from an EMBL/GenBank/DDBJ whole genome shotgun (WGS) entry which is preliminary data.</text>
</comment>
<organism evidence="2 3">
    <name type="scientific">Hydnum rufescens UP504</name>
    <dbReference type="NCBI Taxonomy" id="1448309"/>
    <lineage>
        <taxon>Eukaryota</taxon>
        <taxon>Fungi</taxon>
        <taxon>Dikarya</taxon>
        <taxon>Basidiomycota</taxon>
        <taxon>Agaricomycotina</taxon>
        <taxon>Agaricomycetes</taxon>
        <taxon>Cantharellales</taxon>
        <taxon>Hydnaceae</taxon>
        <taxon>Hydnum</taxon>
    </lineage>
</organism>
<feature type="compositionally biased region" description="Low complexity" evidence="1">
    <location>
        <begin position="171"/>
        <end position="183"/>
    </location>
</feature>
<proteinExistence type="predicted"/>
<gene>
    <name evidence="2" type="ORF">BS47DRAFT_452200</name>
</gene>
<evidence type="ECO:0000313" key="2">
    <source>
        <dbReference type="EMBL" id="KAF9506251.1"/>
    </source>
</evidence>
<feature type="region of interest" description="Disordered" evidence="1">
    <location>
        <begin position="1"/>
        <end position="53"/>
    </location>
</feature>
<evidence type="ECO:0000313" key="3">
    <source>
        <dbReference type="Proteomes" id="UP000886523"/>
    </source>
</evidence>
<feature type="compositionally biased region" description="Low complexity" evidence="1">
    <location>
        <begin position="242"/>
        <end position="257"/>
    </location>
</feature>
<keyword evidence="3" id="KW-1185">Reference proteome</keyword>
<feature type="region of interest" description="Disordered" evidence="1">
    <location>
        <begin position="171"/>
        <end position="210"/>
    </location>
</feature>
<feature type="compositionally biased region" description="Basic residues" evidence="1">
    <location>
        <begin position="1"/>
        <end position="10"/>
    </location>
</feature>
<protein>
    <submittedName>
        <fullName evidence="2">Uncharacterized protein</fullName>
    </submittedName>
</protein>
<feature type="region of interest" description="Disordered" evidence="1">
    <location>
        <begin position="237"/>
        <end position="275"/>
    </location>
</feature>
<feature type="region of interest" description="Disordered" evidence="1">
    <location>
        <begin position="89"/>
        <end position="111"/>
    </location>
</feature>
<dbReference type="Proteomes" id="UP000886523">
    <property type="component" value="Unassembled WGS sequence"/>
</dbReference>
<feature type="compositionally biased region" description="Polar residues" evidence="1">
    <location>
        <begin position="98"/>
        <end position="111"/>
    </location>
</feature>
<feature type="compositionally biased region" description="Basic and acidic residues" evidence="1">
    <location>
        <begin position="11"/>
        <end position="21"/>
    </location>
</feature>
<reference evidence="2" key="1">
    <citation type="journal article" date="2020" name="Nat. Commun.">
        <title>Large-scale genome sequencing of mycorrhizal fungi provides insights into the early evolution of symbiotic traits.</title>
        <authorList>
            <person name="Miyauchi S."/>
            <person name="Kiss E."/>
            <person name="Kuo A."/>
            <person name="Drula E."/>
            <person name="Kohler A."/>
            <person name="Sanchez-Garcia M."/>
            <person name="Morin E."/>
            <person name="Andreopoulos B."/>
            <person name="Barry K.W."/>
            <person name="Bonito G."/>
            <person name="Buee M."/>
            <person name="Carver A."/>
            <person name="Chen C."/>
            <person name="Cichocki N."/>
            <person name="Clum A."/>
            <person name="Culley D."/>
            <person name="Crous P.W."/>
            <person name="Fauchery L."/>
            <person name="Girlanda M."/>
            <person name="Hayes R.D."/>
            <person name="Keri Z."/>
            <person name="LaButti K."/>
            <person name="Lipzen A."/>
            <person name="Lombard V."/>
            <person name="Magnuson J."/>
            <person name="Maillard F."/>
            <person name="Murat C."/>
            <person name="Nolan M."/>
            <person name="Ohm R.A."/>
            <person name="Pangilinan J."/>
            <person name="Pereira M.F."/>
            <person name="Perotto S."/>
            <person name="Peter M."/>
            <person name="Pfister S."/>
            <person name="Riley R."/>
            <person name="Sitrit Y."/>
            <person name="Stielow J.B."/>
            <person name="Szollosi G."/>
            <person name="Zifcakova L."/>
            <person name="Stursova M."/>
            <person name="Spatafora J.W."/>
            <person name="Tedersoo L."/>
            <person name="Vaario L.M."/>
            <person name="Yamada A."/>
            <person name="Yan M."/>
            <person name="Wang P."/>
            <person name="Xu J."/>
            <person name="Bruns T."/>
            <person name="Baldrian P."/>
            <person name="Vilgalys R."/>
            <person name="Dunand C."/>
            <person name="Henrissat B."/>
            <person name="Grigoriev I.V."/>
            <person name="Hibbett D."/>
            <person name="Nagy L.G."/>
            <person name="Martin F.M."/>
        </authorList>
    </citation>
    <scope>NUCLEOTIDE SEQUENCE</scope>
    <source>
        <strain evidence="2">UP504</strain>
    </source>
</reference>
<feature type="compositionally biased region" description="Polar residues" evidence="1">
    <location>
        <begin position="188"/>
        <end position="210"/>
    </location>
</feature>
<dbReference type="EMBL" id="MU129118">
    <property type="protein sequence ID" value="KAF9506251.1"/>
    <property type="molecule type" value="Genomic_DNA"/>
</dbReference>
<dbReference type="AlphaFoldDB" id="A0A9P6AK12"/>
<evidence type="ECO:0000256" key="1">
    <source>
        <dbReference type="SAM" id="MobiDB-lite"/>
    </source>
</evidence>
<name>A0A9P6AK12_9AGAM</name>
<feature type="compositionally biased region" description="Polar residues" evidence="1">
    <location>
        <begin position="258"/>
        <end position="269"/>
    </location>
</feature>